<evidence type="ECO:0000313" key="4">
    <source>
        <dbReference type="Proteomes" id="UP000067626"/>
    </source>
</evidence>
<protein>
    <submittedName>
        <fullName evidence="3">Uncharacterized protein</fullName>
    </submittedName>
</protein>
<evidence type="ECO:0000313" key="3">
    <source>
        <dbReference type="EMBL" id="AKT41859.1"/>
    </source>
</evidence>
<feature type="transmembrane region" description="Helical" evidence="2">
    <location>
        <begin position="121"/>
        <end position="138"/>
    </location>
</feature>
<feature type="transmembrane region" description="Helical" evidence="2">
    <location>
        <begin position="260"/>
        <end position="281"/>
    </location>
</feature>
<feature type="transmembrane region" description="Helical" evidence="2">
    <location>
        <begin position="197"/>
        <end position="217"/>
    </location>
</feature>
<dbReference type="EMBL" id="CP012159">
    <property type="protein sequence ID" value="AKT41859.1"/>
    <property type="molecule type" value="Genomic_DNA"/>
</dbReference>
<organism evidence="3 4">
    <name type="scientific">Chondromyces crocatus</name>
    <dbReference type="NCBI Taxonomy" id="52"/>
    <lineage>
        <taxon>Bacteria</taxon>
        <taxon>Pseudomonadati</taxon>
        <taxon>Myxococcota</taxon>
        <taxon>Polyangia</taxon>
        <taxon>Polyangiales</taxon>
        <taxon>Polyangiaceae</taxon>
        <taxon>Chondromyces</taxon>
    </lineage>
</organism>
<gene>
    <name evidence="3" type="ORF">CMC5_060800</name>
</gene>
<evidence type="ECO:0000256" key="1">
    <source>
        <dbReference type="SAM" id="MobiDB-lite"/>
    </source>
</evidence>
<evidence type="ECO:0000256" key="2">
    <source>
        <dbReference type="SAM" id="Phobius"/>
    </source>
</evidence>
<feature type="region of interest" description="Disordered" evidence="1">
    <location>
        <begin position="1"/>
        <end position="49"/>
    </location>
</feature>
<keyword evidence="2" id="KW-0472">Membrane</keyword>
<keyword evidence="2" id="KW-1133">Transmembrane helix</keyword>
<feature type="transmembrane region" description="Helical" evidence="2">
    <location>
        <begin position="93"/>
        <end position="114"/>
    </location>
</feature>
<reference evidence="3 4" key="1">
    <citation type="submission" date="2015-07" db="EMBL/GenBank/DDBJ databases">
        <title>Genome analysis of myxobacterium Chondromyces crocatus Cm c5 reveals a high potential for natural compound synthesis and the genetic basis for the loss of fruiting body formation.</title>
        <authorList>
            <person name="Zaburannyi N."/>
            <person name="Bunk B."/>
            <person name="Maier J."/>
            <person name="Overmann J."/>
            <person name="Mueller R."/>
        </authorList>
    </citation>
    <scope>NUCLEOTIDE SEQUENCE [LARGE SCALE GENOMIC DNA]</scope>
    <source>
        <strain evidence="3 4">Cm c5</strain>
    </source>
</reference>
<keyword evidence="4" id="KW-1185">Reference proteome</keyword>
<proteinExistence type="predicted"/>
<dbReference type="Proteomes" id="UP000067626">
    <property type="component" value="Chromosome"/>
</dbReference>
<feature type="transmembrane region" description="Helical" evidence="2">
    <location>
        <begin position="223"/>
        <end position="248"/>
    </location>
</feature>
<feature type="transmembrane region" description="Helical" evidence="2">
    <location>
        <begin position="69"/>
        <end position="87"/>
    </location>
</feature>
<accession>A0A0K1ELX2</accession>
<sequence>MVSSTDEPPASDLLEGSQVEDASPVRASGGQGSPLGAEEPGDQGSRTEEAKVPLTRAFAGFRDVRTIQAMLAALVAWSITIAPAAFARGSLGQARFVAVLALACGLAAPPLALVRRRLGRHLGISVFVALASLTWLLSSTALQPLRLDPIRAAIGAIAWGVFALSWRDRWSSGPSQTPETDAPVLQARSRLPPTARLIASIGVLSALGLLFLAWRVREVDRGLMAQAVAIACAIALMTAAADVAVALGRRTQPPRRLTPHGMKLLLGLLVFAVGGAVLLAIR</sequence>
<keyword evidence="2" id="KW-0812">Transmembrane</keyword>
<dbReference type="OrthoDB" id="5510750at2"/>
<name>A0A0K1ELX2_CHOCO</name>
<dbReference type="RefSeq" id="WP_050433573.1">
    <property type="nucleotide sequence ID" value="NZ_CP012159.1"/>
</dbReference>
<dbReference type="KEGG" id="ccro:CMC5_060800"/>
<dbReference type="STRING" id="52.CMC5_060800"/>
<dbReference type="AlphaFoldDB" id="A0A0K1ELX2"/>